<dbReference type="EMBL" id="BQKK01000001">
    <property type="protein sequence ID" value="GJN42029.1"/>
    <property type="molecule type" value="Genomic_DNA"/>
</dbReference>
<keyword evidence="2" id="KW-0812">Transmembrane</keyword>
<proteinExistence type="predicted"/>
<sequence length="528" mass="57734">MVDMSSQKKKPTKDDAPKTTPADEQQALTEHELEQVNKQSKPGWGKMVGISIALAALGGGALATGVGMAVDAPQRADYEISDTAATEITNSFSTEIHNPQGVLSAEDEARMERDVERLEVPAVVEQLHYIVFEENDDNVNDTVENYLRDNRPDLIGDDYFTDGVLIVGVGLDPRQAFVFAGNDVAETLDLRDSSHLDKSLDAIKPGVKDNNIPAGLFAGANEATDISNLAQDRFDDANNDYGGILVGSGVGGAGVVFAGGMSVGAYRRYKTKRIAQARAEMALVGKEYGELASRLDEIDIRAHSLTSPFADNTMRSQWESVRRRFFDIHNQVDALGNLTSQDPDKKFLDNADKLHEAALTTREVSYAEDNIDKLYRLEHGDEAVRRTELHELREDVVEAQVALDDSESGLYRELQTMRDRADSMMNSTQESDFLDQYVVLLSDYRLALEQLRKQEFTDIDEDKSTALTAPALTSPNWRPGYGYNDFVPFWALSSWHSSNVAAQSTSSGGGANTGFSSGFSGAGGSSGF</sequence>
<reference evidence="3" key="1">
    <citation type="submission" date="2021-12" db="EMBL/GenBank/DDBJ databases">
        <title>Draft genome sequence of Corynebacterium ammoniagenes strain T-723.</title>
        <authorList>
            <person name="Matsuzawa M."/>
            <person name="Hiratani M."/>
            <person name="Abe I."/>
            <person name="Tsuji Y."/>
            <person name="Nakamura J."/>
        </authorList>
    </citation>
    <scope>NUCLEOTIDE SEQUENCE</scope>
    <source>
        <strain evidence="3">T-723</strain>
    </source>
</reference>
<evidence type="ECO:0000256" key="2">
    <source>
        <dbReference type="SAM" id="Phobius"/>
    </source>
</evidence>
<name>A0AAV5G1M2_CORAM</name>
<evidence type="ECO:0000313" key="4">
    <source>
        <dbReference type="Proteomes" id="UP001054925"/>
    </source>
</evidence>
<comment type="caution">
    <text evidence="3">The sequence shown here is derived from an EMBL/GenBank/DDBJ whole genome shotgun (WGS) entry which is preliminary data.</text>
</comment>
<evidence type="ECO:0008006" key="5">
    <source>
        <dbReference type="Google" id="ProtNLM"/>
    </source>
</evidence>
<dbReference type="AlphaFoldDB" id="A0AAV5G1M2"/>
<feature type="region of interest" description="Disordered" evidence="1">
    <location>
        <begin position="1"/>
        <end position="27"/>
    </location>
</feature>
<evidence type="ECO:0000313" key="3">
    <source>
        <dbReference type="EMBL" id="GJN42029.1"/>
    </source>
</evidence>
<keyword evidence="2" id="KW-1133">Transmembrane helix</keyword>
<evidence type="ECO:0000256" key="1">
    <source>
        <dbReference type="SAM" id="MobiDB-lite"/>
    </source>
</evidence>
<accession>A0AAV5G1M2</accession>
<gene>
    <name evidence="3" type="ORF">CAT723_05080</name>
</gene>
<feature type="transmembrane region" description="Helical" evidence="2">
    <location>
        <begin position="241"/>
        <end position="266"/>
    </location>
</feature>
<keyword evidence="2" id="KW-0472">Membrane</keyword>
<dbReference type="Proteomes" id="UP001054925">
    <property type="component" value="Unassembled WGS sequence"/>
</dbReference>
<organism evidence="3 4">
    <name type="scientific">Corynebacterium ammoniagenes</name>
    <name type="common">Brevibacterium ammoniagenes</name>
    <dbReference type="NCBI Taxonomy" id="1697"/>
    <lineage>
        <taxon>Bacteria</taxon>
        <taxon>Bacillati</taxon>
        <taxon>Actinomycetota</taxon>
        <taxon>Actinomycetes</taxon>
        <taxon>Mycobacteriales</taxon>
        <taxon>Corynebacteriaceae</taxon>
        <taxon>Corynebacterium</taxon>
    </lineage>
</organism>
<feature type="transmembrane region" description="Helical" evidence="2">
    <location>
        <begin position="48"/>
        <end position="70"/>
    </location>
</feature>
<protein>
    <recommendedName>
        <fullName evidence="5">DUF5129 domain-containing protein</fullName>
    </recommendedName>
</protein>